<dbReference type="InterPro" id="IPR000832">
    <property type="entry name" value="GPCR_2_secretin-like"/>
</dbReference>
<dbReference type="InterPro" id="IPR017981">
    <property type="entry name" value="GPCR_2-like_7TM"/>
</dbReference>
<organism evidence="7 8">
    <name type="scientific">Lymnaea stagnalis</name>
    <name type="common">Great pond snail</name>
    <name type="synonym">Helix stagnalis</name>
    <dbReference type="NCBI Taxonomy" id="6523"/>
    <lineage>
        <taxon>Eukaryota</taxon>
        <taxon>Metazoa</taxon>
        <taxon>Spiralia</taxon>
        <taxon>Lophotrochozoa</taxon>
        <taxon>Mollusca</taxon>
        <taxon>Gastropoda</taxon>
        <taxon>Heterobranchia</taxon>
        <taxon>Euthyneura</taxon>
        <taxon>Panpulmonata</taxon>
        <taxon>Hygrophila</taxon>
        <taxon>Lymnaeoidea</taxon>
        <taxon>Lymnaeidae</taxon>
        <taxon>Lymnaea</taxon>
    </lineage>
</organism>
<evidence type="ECO:0000256" key="4">
    <source>
        <dbReference type="ARBA" id="ARBA00023136"/>
    </source>
</evidence>
<dbReference type="PROSITE" id="PS50261">
    <property type="entry name" value="G_PROTEIN_RECEP_F2_4"/>
    <property type="match status" value="1"/>
</dbReference>
<evidence type="ECO:0000256" key="1">
    <source>
        <dbReference type="ARBA" id="ARBA00004141"/>
    </source>
</evidence>
<proteinExistence type="predicted"/>
<dbReference type="GO" id="GO:0007188">
    <property type="term" value="P:adenylate cyclase-modulating G protein-coupled receptor signaling pathway"/>
    <property type="evidence" value="ECO:0007669"/>
    <property type="project" value="TreeGrafter"/>
</dbReference>
<accession>A0AAV2H2W9</accession>
<comment type="subcellular location">
    <subcellularLocation>
        <location evidence="1">Membrane</location>
        <topology evidence="1">Multi-pass membrane protein</topology>
    </subcellularLocation>
</comment>
<dbReference type="Gene3D" id="1.20.1070.10">
    <property type="entry name" value="Rhodopsin 7-helix transmembrane proteins"/>
    <property type="match status" value="1"/>
</dbReference>
<keyword evidence="8" id="KW-1185">Reference proteome</keyword>
<dbReference type="Pfam" id="PF00002">
    <property type="entry name" value="7tm_2"/>
    <property type="match status" value="1"/>
</dbReference>
<evidence type="ECO:0000256" key="2">
    <source>
        <dbReference type="ARBA" id="ARBA00022692"/>
    </source>
</evidence>
<sequence length="85" mass="9468">IIFIPIFLALIINCAFLVNIIRVLVVKLRCNNRMESRRIRKAIKATIILLPLLGVANLLFFAHPEGNTTLMSIVTVVNAILPACQ</sequence>
<evidence type="ECO:0000256" key="5">
    <source>
        <dbReference type="SAM" id="Phobius"/>
    </source>
</evidence>
<dbReference type="GO" id="GO:0008528">
    <property type="term" value="F:G protein-coupled peptide receptor activity"/>
    <property type="evidence" value="ECO:0007669"/>
    <property type="project" value="TreeGrafter"/>
</dbReference>
<dbReference type="EMBL" id="CAXITT010000021">
    <property type="protein sequence ID" value="CAL1527743.1"/>
    <property type="molecule type" value="Genomic_DNA"/>
</dbReference>
<keyword evidence="3 5" id="KW-1133">Transmembrane helix</keyword>
<dbReference type="Proteomes" id="UP001497497">
    <property type="component" value="Unassembled WGS sequence"/>
</dbReference>
<protein>
    <recommendedName>
        <fullName evidence="6">G-protein coupled receptors family 2 profile 2 domain-containing protein</fullName>
    </recommendedName>
</protein>
<dbReference type="GO" id="GO:0005886">
    <property type="term" value="C:plasma membrane"/>
    <property type="evidence" value="ECO:0007669"/>
    <property type="project" value="TreeGrafter"/>
</dbReference>
<feature type="transmembrane region" description="Helical" evidence="5">
    <location>
        <begin position="45"/>
        <end position="62"/>
    </location>
</feature>
<feature type="non-terminal residue" evidence="7">
    <location>
        <position position="1"/>
    </location>
</feature>
<dbReference type="AlphaFoldDB" id="A0AAV2H2W9"/>
<keyword evidence="4 5" id="KW-0472">Membrane</keyword>
<comment type="caution">
    <text evidence="7">The sequence shown here is derived from an EMBL/GenBank/DDBJ whole genome shotgun (WGS) entry which is preliminary data.</text>
</comment>
<keyword evidence="2 5" id="KW-0812">Transmembrane</keyword>
<feature type="non-terminal residue" evidence="7">
    <location>
        <position position="85"/>
    </location>
</feature>
<dbReference type="PANTHER" id="PTHR45620">
    <property type="entry name" value="PDF RECEPTOR-LIKE PROTEIN-RELATED"/>
    <property type="match status" value="1"/>
</dbReference>
<dbReference type="InterPro" id="IPR050332">
    <property type="entry name" value="GPCR_2"/>
</dbReference>
<evidence type="ECO:0000259" key="6">
    <source>
        <dbReference type="PROSITE" id="PS50261"/>
    </source>
</evidence>
<feature type="domain" description="G-protein coupled receptors family 2 profile 2" evidence="6">
    <location>
        <begin position="1"/>
        <end position="85"/>
    </location>
</feature>
<reference evidence="7 8" key="1">
    <citation type="submission" date="2024-04" db="EMBL/GenBank/DDBJ databases">
        <authorList>
            <consortium name="Genoscope - CEA"/>
            <person name="William W."/>
        </authorList>
    </citation>
    <scope>NUCLEOTIDE SEQUENCE [LARGE SCALE GENOMIC DNA]</scope>
</reference>
<dbReference type="GO" id="GO:0007166">
    <property type="term" value="P:cell surface receptor signaling pathway"/>
    <property type="evidence" value="ECO:0007669"/>
    <property type="project" value="InterPro"/>
</dbReference>
<evidence type="ECO:0000256" key="3">
    <source>
        <dbReference type="ARBA" id="ARBA00022989"/>
    </source>
</evidence>
<evidence type="ECO:0000313" key="8">
    <source>
        <dbReference type="Proteomes" id="UP001497497"/>
    </source>
</evidence>
<evidence type="ECO:0000313" key="7">
    <source>
        <dbReference type="EMBL" id="CAL1527743.1"/>
    </source>
</evidence>
<name>A0AAV2H2W9_LYMST</name>
<gene>
    <name evidence="7" type="ORF">GSLYS_00001913001</name>
</gene>
<feature type="transmembrane region" description="Helical" evidence="5">
    <location>
        <begin position="6"/>
        <end position="25"/>
    </location>
</feature>